<gene>
    <name evidence="5" type="ORF">NGM99_03260</name>
</gene>
<dbReference type="InterPro" id="IPR001972">
    <property type="entry name" value="Stomatin_HflK_fam"/>
</dbReference>
<dbReference type="RefSeq" id="WP_252815962.1">
    <property type="nucleotide sequence ID" value="NZ_JAMXQS010000002.1"/>
</dbReference>
<keyword evidence="3" id="KW-0472">Membrane</keyword>
<feature type="compositionally biased region" description="Polar residues" evidence="2">
    <location>
        <begin position="295"/>
        <end position="308"/>
    </location>
</feature>
<dbReference type="EMBL" id="JAMXQS010000002">
    <property type="protein sequence ID" value="MCO6048804.1"/>
    <property type="molecule type" value="Genomic_DNA"/>
</dbReference>
<evidence type="ECO:0000259" key="4">
    <source>
        <dbReference type="SMART" id="SM00244"/>
    </source>
</evidence>
<feature type="domain" description="Band 7" evidence="4">
    <location>
        <begin position="23"/>
        <end position="181"/>
    </location>
</feature>
<evidence type="ECO:0000256" key="2">
    <source>
        <dbReference type="SAM" id="MobiDB-lite"/>
    </source>
</evidence>
<comment type="caution">
    <text evidence="5">The sequence shown here is derived from an EMBL/GenBank/DDBJ whole genome shotgun (WGS) entry which is preliminary data.</text>
</comment>
<accession>A0ABT1C1X7</accession>
<keyword evidence="3" id="KW-1133">Transmembrane helix</keyword>
<dbReference type="InterPro" id="IPR036013">
    <property type="entry name" value="Band_7/SPFH_dom_sf"/>
</dbReference>
<evidence type="ECO:0000313" key="6">
    <source>
        <dbReference type="Proteomes" id="UP001205906"/>
    </source>
</evidence>
<proteinExistence type="predicted"/>
<dbReference type="Pfam" id="PF01145">
    <property type="entry name" value="Band_7"/>
    <property type="match status" value="1"/>
</dbReference>
<evidence type="ECO:0000256" key="3">
    <source>
        <dbReference type="SAM" id="Phobius"/>
    </source>
</evidence>
<feature type="transmembrane region" description="Helical" evidence="3">
    <location>
        <begin position="6"/>
        <end position="25"/>
    </location>
</feature>
<evidence type="ECO:0000256" key="1">
    <source>
        <dbReference type="ARBA" id="ARBA00004167"/>
    </source>
</evidence>
<reference evidence="5 6" key="1">
    <citation type="submission" date="2022-06" db="EMBL/GenBank/DDBJ databases">
        <title>Mesorhizobium sp. strain RP14 Genome sequencing and assembly.</title>
        <authorList>
            <person name="Kim I."/>
        </authorList>
    </citation>
    <scope>NUCLEOTIDE SEQUENCE [LARGE SCALE GENOMIC DNA]</scope>
    <source>
        <strain evidence="6">RP14(2022)</strain>
    </source>
</reference>
<dbReference type="PRINTS" id="PR00721">
    <property type="entry name" value="STOMATIN"/>
</dbReference>
<dbReference type="Gene3D" id="3.30.479.30">
    <property type="entry name" value="Band 7 domain"/>
    <property type="match status" value="1"/>
</dbReference>
<dbReference type="PANTHER" id="PTHR43327:SF10">
    <property type="entry name" value="STOMATIN-LIKE PROTEIN 2, MITOCHONDRIAL"/>
    <property type="match status" value="1"/>
</dbReference>
<organism evidence="5 6">
    <name type="scientific">Mesorhizobium liriopis</name>
    <dbReference type="NCBI Taxonomy" id="2953882"/>
    <lineage>
        <taxon>Bacteria</taxon>
        <taxon>Pseudomonadati</taxon>
        <taxon>Pseudomonadota</taxon>
        <taxon>Alphaproteobacteria</taxon>
        <taxon>Hyphomicrobiales</taxon>
        <taxon>Phyllobacteriaceae</taxon>
        <taxon>Mesorhizobium</taxon>
    </lineage>
</organism>
<sequence length="347" mass="37502">MALTPFDIVIIVLALLVVLVLFAGIKTVPQGYNFTVERFGRYTKTLSPGLNIIIPFIDRIGARMNMMEQVLDVPTQEVITRDNAIVAVDGVAFYQVLNAPQAAYQVAGLQNAILNLTMTNIRTVMGSMDLDELLSNRDVINERLLRVVDEAAHPWGIKVTRVEIKDINPPANLVDSMARQMMAERNKRAQILEAEGLKQAQVLEAEGRKEAAFRDAEARERAAEAEARATQVVSDAIAQGDMQALNYFIAQKYTDALARIGSAPSNKIVLMPFEASSLIGTIGGIGAIAREVFGDQSSDGTPASQGQRRNARPRTTVPPTGNPVPSNPAGSTMIAGIPPLPGTNERG</sequence>
<dbReference type="InterPro" id="IPR050710">
    <property type="entry name" value="Band7/mec-2_domain"/>
</dbReference>
<name>A0ABT1C1X7_9HYPH</name>
<dbReference type="PANTHER" id="PTHR43327">
    <property type="entry name" value="STOMATIN-LIKE PROTEIN 2, MITOCHONDRIAL"/>
    <property type="match status" value="1"/>
</dbReference>
<dbReference type="InterPro" id="IPR001107">
    <property type="entry name" value="Band_7"/>
</dbReference>
<dbReference type="SMART" id="SM00244">
    <property type="entry name" value="PHB"/>
    <property type="match status" value="1"/>
</dbReference>
<evidence type="ECO:0000313" key="5">
    <source>
        <dbReference type="EMBL" id="MCO6048804.1"/>
    </source>
</evidence>
<keyword evidence="6" id="KW-1185">Reference proteome</keyword>
<dbReference type="CDD" id="cd08829">
    <property type="entry name" value="SPFH_paraslipin"/>
    <property type="match status" value="1"/>
</dbReference>
<dbReference type="SUPFAM" id="SSF117892">
    <property type="entry name" value="Band 7/SPFH domain"/>
    <property type="match status" value="1"/>
</dbReference>
<comment type="subcellular location">
    <subcellularLocation>
        <location evidence="1">Membrane</location>
        <topology evidence="1">Single-pass membrane protein</topology>
    </subcellularLocation>
</comment>
<feature type="region of interest" description="Disordered" evidence="2">
    <location>
        <begin position="294"/>
        <end position="347"/>
    </location>
</feature>
<keyword evidence="3" id="KW-0812">Transmembrane</keyword>
<protein>
    <submittedName>
        <fullName evidence="5">SPFH/Band 7/PHB domain protein</fullName>
    </submittedName>
</protein>
<dbReference type="Proteomes" id="UP001205906">
    <property type="component" value="Unassembled WGS sequence"/>
</dbReference>